<evidence type="ECO:0000313" key="4">
    <source>
        <dbReference type="Proteomes" id="UP001596303"/>
    </source>
</evidence>
<feature type="coiled-coil region" evidence="1">
    <location>
        <begin position="36"/>
        <end position="63"/>
    </location>
</feature>
<gene>
    <name evidence="3" type="ORF">ACFQDM_10590</name>
</gene>
<evidence type="ECO:0008006" key="5">
    <source>
        <dbReference type="Google" id="ProtNLM"/>
    </source>
</evidence>
<keyword evidence="1" id="KW-0175">Coiled coil</keyword>
<evidence type="ECO:0000256" key="1">
    <source>
        <dbReference type="SAM" id="Coils"/>
    </source>
</evidence>
<evidence type="ECO:0000313" key="3">
    <source>
        <dbReference type="EMBL" id="MFC6198532.1"/>
    </source>
</evidence>
<name>A0ABW1SB86_9PROT</name>
<keyword evidence="2" id="KW-1133">Transmembrane helix</keyword>
<keyword evidence="2" id="KW-0812">Transmembrane</keyword>
<dbReference type="Proteomes" id="UP001596303">
    <property type="component" value="Unassembled WGS sequence"/>
</dbReference>
<evidence type="ECO:0000256" key="2">
    <source>
        <dbReference type="SAM" id="Phobius"/>
    </source>
</evidence>
<protein>
    <recommendedName>
        <fullName evidence="5">Phage shock protein B</fullName>
    </recommendedName>
</protein>
<reference evidence="4" key="1">
    <citation type="journal article" date="2019" name="Int. J. Syst. Evol. Microbiol.">
        <title>The Global Catalogue of Microorganisms (GCM) 10K type strain sequencing project: providing services to taxonomists for standard genome sequencing and annotation.</title>
        <authorList>
            <consortium name="The Broad Institute Genomics Platform"/>
            <consortium name="The Broad Institute Genome Sequencing Center for Infectious Disease"/>
            <person name="Wu L."/>
            <person name="Ma J."/>
        </authorList>
    </citation>
    <scope>NUCLEOTIDE SEQUENCE [LARGE SCALE GENOMIC DNA]</scope>
    <source>
        <strain evidence="4">CGMCC-1.15741</strain>
    </source>
</reference>
<proteinExistence type="predicted"/>
<accession>A0ABW1SB86</accession>
<organism evidence="3 4">
    <name type="scientific">Ponticaulis profundi</name>
    <dbReference type="NCBI Taxonomy" id="2665222"/>
    <lineage>
        <taxon>Bacteria</taxon>
        <taxon>Pseudomonadati</taxon>
        <taxon>Pseudomonadota</taxon>
        <taxon>Alphaproteobacteria</taxon>
        <taxon>Hyphomonadales</taxon>
        <taxon>Hyphomonadaceae</taxon>
        <taxon>Ponticaulis</taxon>
    </lineage>
</organism>
<dbReference type="EMBL" id="JBHSSW010000012">
    <property type="protein sequence ID" value="MFC6198532.1"/>
    <property type="molecule type" value="Genomic_DNA"/>
</dbReference>
<dbReference type="RefSeq" id="WP_377378822.1">
    <property type="nucleotide sequence ID" value="NZ_JBHSSW010000012.1"/>
</dbReference>
<keyword evidence="4" id="KW-1185">Reference proteome</keyword>
<sequence length="78" mass="8889">MFDIDSPFTMVVAIVLIAVGAGVIQNWIKLKHNQESAGSAEDVDALKREVRDLRERVRTLEKIVTDPDERLSRELRDL</sequence>
<feature type="transmembrane region" description="Helical" evidence="2">
    <location>
        <begin position="6"/>
        <end position="24"/>
    </location>
</feature>
<comment type="caution">
    <text evidence="3">The sequence shown here is derived from an EMBL/GenBank/DDBJ whole genome shotgun (WGS) entry which is preliminary data.</text>
</comment>
<keyword evidence="2" id="KW-0472">Membrane</keyword>